<comment type="caution">
    <text evidence="2">The sequence shown here is derived from an EMBL/GenBank/DDBJ whole genome shotgun (WGS) entry which is preliminary data.</text>
</comment>
<gene>
    <name evidence="2" type="ORF">QG37_07731</name>
</gene>
<protein>
    <submittedName>
        <fullName evidence="2">Uncharacterized protein</fullName>
    </submittedName>
</protein>
<evidence type="ECO:0000256" key="1">
    <source>
        <dbReference type="SAM" id="MobiDB-lite"/>
    </source>
</evidence>
<proteinExistence type="predicted"/>
<evidence type="ECO:0000313" key="2">
    <source>
        <dbReference type="EMBL" id="KND96016.1"/>
    </source>
</evidence>
<reference evidence="3" key="1">
    <citation type="journal article" date="2015" name="BMC Genomics">
        <title>Draft genome of a commonly misdiagnosed multidrug resistant pathogen Candida auris.</title>
        <authorList>
            <person name="Chatterjee S."/>
            <person name="Alampalli S.V."/>
            <person name="Nageshan R.K."/>
            <person name="Chettiar S.T."/>
            <person name="Joshi S."/>
            <person name="Tatu U.S."/>
        </authorList>
    </citation>
    <scope>NUCLEOTIDE SEQUENCE [LARGE SCALE GENOMIC DNA]</scope>
    <source>
        <strain evidence="3">6684</strain>
    </source>
</reference>
<sequence>MACKRPGYPSANLNILRITPKIQDAVQVAMLAARIWCREGLCSIQMPTANRSRDHAYSTLFSNPEVTHVSVRHYPGPARVAFTAHAQVLSKTCAVCWAHLAELLGRALPNRSIAHRHRQGVASEVGTSPRRTTKKKKKKSLRATLD</sequence>
<dbReference type="AlphaFoldDB" id="A0A0L0NPE5"/>
<evidence type="ECO:0000313" key="3">
    <source>
        <dbReference type="Proteomes" id="UP000037122"/>
    </source>
</evidence>
<organism evidence="2 3">
    <name type="scientific">Candidozyma auris</name>
    <name type="common">Yeast</name>
    <name type="synonym">Candida auris</name>
    <dbReference type="NCBI Taxonomy" id="498019"/>
    <lineage>
        <taxon>Eukaryota</taxon>
        <taxon>Fungi</taxon>
        <taxon>Dikarya</taxon>
        <taxon>Ascomycota</taxon>
        <taxon>Saccharomycotina</taxon>
        <taxon>Pichiomycetes</taxon>
        <taxon>Metschnikowiaceae</taxon>
        <taxon>Candidozyma</taxon>
    </lineage>
</organism>
<accession>A0A0L0NPE5</accession>
<feature type="region of interest" description="Disordered" evidence="1">
    <location>
        <begin position="115"/>
        <end position="146"/>
    </location>
</feature>
<dbReference type="VEuPathDB" id="FungiDB:QG37_07731"/>
<name>A0A0L0NPE5_CANAR</name>
<feature type="compositionally biased region" description="Basic residues" evidence="1">
    <location>
        <begin position="131"/>
        <end position="146"/>
    </location>
</feature>
<dbReference type="EMBL" id="LGST01000062">
    <property type="protein sequence ID" value="KND96016.1"/>
    <property type="molecule type" value="Genomic_DNA"/>
</dbReference>
<dbReference type="Proteomes" id="UP000037122">
    <property type="component" value="Unassembled WGS sequence"/>
</dbReference>